<organism evidence="8 9">
    <name type="scientific">Callosobruchus maculatus</name>
    <name type="common">Southern cowpea weevil</name>
    <name type="synonym">Pulse bruchid</name>
    <dbReference type="NCBI Taxonomy" id="64391"/>
    <lineage>
        <taxon>Eukaryota</taxon>
        <taxon>Metazoa</taxon>
        <taxon>Ecdysozoa</taxon>
        <taxon>Arthropoda</taxon>
        <taxon>Hexapoda</taxon>
        <taxon>Insecta</taxon>
        <taxon>Pterygota</taxon>
        <taxon>Neoptera</taxon>
        <taxon>Endopterygota</taxon>
        <taxon>Coleoptera</taxon>
        <taxon>Polyphaga</taxon>
        <taxon>Cucujiformia</taxon>
        <taxon>Chrysomeloidea</taxon>
        <taxon>Chrysomelidae</taxon>
        <taxon>Bruchinae</taxon>
        <taxon>Bruchini</taxon>
        <taxon>Callosobruchus</taxon>
    </lineage>
</organism>
<feature type="site" description="Crucial for catalytic activity" evidence="5">
    <location>
        <position position="56"/>
    </location>
</feature>
<dbReference type="AlphaFoldDB" id="A0A653DH89"/>
<dbReference type="HAMAP" id="MF_03130">
    <property type="entry name" value="mec17"/>
    <property type="match status" value="1"/>
</dbReference>
<dbReference type="PROSITE" id="PS51730">
    <property type="entry name" value="GNAT_ATAT"/>
    <property type="match status" value="1"/>
</dbReference>
<accession>A0A653DH89</accession>
<keyword evidence="9" id="KW-1185">Reference proteome</keyword>
<evidence type="ECO:0000256" key="6">
    <source>
        <dbReference type="SAM" id="MobiDB-lite"/>
    </source>
</evidence>
<feature type="region of interest" description="Disordered" evidence="6">
    <location>
        <begin position="642"/>
        <end position="681"/>
    </location>
</feature>
<gene>
    <name evidence="8" type="ORF">CALMAC_LOCUS17522</name>
</gene>
<dbReference type="InterPro" id="IPR007965">
    <property type="entry name" value="GNAT_ATAT"/>
</dbReference>
<feature type="region of interest" description="Disordered" evidence="6">
    <location>
        <begin position="863"/>
        <end position="913"/>
    </location>
</feature>
<dbReference type="GO" id="GO:0019799">
    <property type="term" value="F:tubulin N-acetyltransferase activity"/>
    <property type="evidence" value="ECO:0007669"/>
    <property type="project" value="UniProtKB-UniRule"/>
</dbReference>
<sequence>MEFKFSVNELFKQPIVELNQNLIPPGFSGDRRALWDTVNKVSEVINAMGEASAKAQGLSKPITTADRLRNSEHRLYLLVDQQANSGKGAVTGMLKTGSKGLYVFDREGQHYQVSPPCVLDFYVHDTRQRTGLGKRLFEHMLQKEGIEPVKMAIDRPSEKLLGFLNKHYGLHSPVKQMNNYVVYDGFFPKASDNNQQQEIERDQSPSGTRVTKKDSANGLQSFSSAYGRYGAPRPPCSMGQIIHNQSSTINKQQEPSGVQSMPLMGQPPQQYGYTQNQNVTQSLPNIHQAQMSSHPNYPQTQIAQNYQMNEQYANPQAINAQYAHMNQNQYTMQSTLQNPKQMQQISEDVYVYQQPANQQQCYQQGQQVQYQTNQTFGQGDAQYPSSTMQQPHALSNAQQALYQNNQMMQGEPQYVQQQPLQNQLMHQQMQESKLMQQQYQPTQQVYIPSHVSQSAPQLPSHAYNQGVQPVQASSVHLNHGPVSNLQVAGDHAQQQVHQTVSRSASAYNQHQVAQDLQNTDQMQSPNTIMEQQNLQHVSQTTSAFNQQQIAQQMQNQLGVQIQQPINASNQHQVQTPSSTMYQPTVQHTGSTFNQHPVAQQMQNQQIQPSALSTDQVMQQQSMQQPVSRPQSAFHQHQVAQQIQPSAPSTDQVMPQQTMQQTISRPPSAFNQQQVAQPSVQSINQNDADVRSEMSLIMTGEQYEPGKRQQPVVHQQPASMVQHQHGNVANDTNVIQQQGNLNQHQSNLHQHISHQAMAAAPSNVNVNIAQQQMAQQVPSNMLQQPSVSMHAPLNQSMMALQQQPVVQPQVVPVSSSMQHGQNLSMSGVKSEQVIRSNLPMHTVSTPSVRDAMLGNAGYLKETALAGGDMKQSSNKPRSTWNDDDSLRYGYPPQVSTAKSPKLTSYNQIRIRQQS</sequence>
<dbReference type="EC" id="2.3.1.108" evidence="4 5"/>
<dbReference type="GO" id="GO:0048666">
    <property type="term" value="P:neuron development"/>
    <property type="evidence" value="ECO:0007669"/>
    <property type="project" value="UniProtKB-UniRule"/>
</dbReference>
<evidence type="ECO:0000256" key="4">
    <source>
        <dbReference type="ARBA" id="ARBA00066570"/>
    </source>
</evidence>
<evidence type="ECO:0000313" key="9">
    <source>
        <dbReference type="Proteomes" id="UP000410492"/>
    </source>
</evidence>
<feature type="binding site" evidence="5">
    <location>
        <begin position="121"/>
        <end position="134"/>
    </location>
    <ligand>
        <name>acetyl-CoA</name>
        <dbReference type="ChEBI" id="CHEBI:57288"/>
    </ligand>
</feature>
<dbReference type="GO" id="GO:0005874">
    <property type="term" value="C:microtubule"/>
    <property type="evidence" value="ECO:0007669"/>
    <property type="project" value="InterPro"/>
</dbReference>
<feature type="region of interest" description="Disordered" evidence="6">
    <location>
        <begin position="192"/>
        <end position="241"/>
    </location>
</feature>
<comment type="similarity">
    <text evidence="5">Belongs to the acetyltransferase ATAT1 family.</text>
</comment>
<feature type="binding site" evidence="5">
    <location>
        <begin position="157"/>
        <end position="166"/>
    </location>
    <ligand>
        <name>acetyl-CoA</name>
        <dbReference type="ChEBI" id="CHEBI:57288"/>
    </ligand>
</feature>
<feature type="domain" description="N-acetyltransferase" evidence="7">
    <location>
        <begin position="1"/>
        <end position="187"/>
    </location>
</feature>
<protein>
    <recommendedName>
        <fullName evidence="4 5">Alpha-tubulin N-acetyltransferase</fullName>
        <shortName evidence="5">Alpha-TAT</shortName>
        <shortName evidence="5">TAT</shortName>
        <ecNumber evidence="4 5">2.3.1.108</ecNumber>
    </recommendedName>
    <alternativeName>
        <fullName evidence="5">Acetyltransferase mec-17 homolog</fullName>
    </alternativeName>
</protein>
<name>A0A653DH89_CALMS</name>
<feature type="compositionally biased region" description="Polar residues" evidence="6">
    <location>
        <begin position="892"/>
        <end position="913"/>
    </location>
</feature>
<evidence type="ECO:0000256" key="1">
    <source>
        <dbReference type="ARBA" id="ARBA00022679"/>
    </source>
</evidence>
<evidence type="ECO:0000313" key="8">
    <source>
        <dbReference type="EMBL" id="VEN59550.1"/>
    </source>
</evidence>
<evidence type="ECO:0000256" key="3">
    <source>
        <dbReference type="ARBA" id="ARBA00051998"/>
    </source>
</evidence>
<dbReference type="Gene3D" id="3.40.630.30">
    <property type="match status" value="1"/>
</dbReference>
<dbReference type="Proteomes" id="UP000410492">
    <property type="component" value="Unassembled WGS sequence"/>
</dbReference>
<evidence type="ECO:0000259" key="7">
    <source>
        <dbReference type="PROSITE" id="PS51730"/>
    </source>
</evidence>
<dbReference type="FunFam" id="3.40.630.30:FF:000060">
    <property type="entry name" value="Alpha-tubulin N-acetyltransferase 1"/>
    <property type="match status" value="1"/>
</dbReference>
<keyword evidence="1 5" id="KW-0808">Transferase</keyword>
<evidence type="ECO:0000256" key="5">
    <source>
        <dbReference type="HAMAP-Rule" id="MF_03130"/>
    </source>
</evidence>
<dbReference type="GO" id="GO:0070507">
    <property type="term" value="P:regulation of microtubule cytoskeleton organization"/>
    <property type="evidence" value="ECO:0007669"/>
    <property type="project" value="UniProtKB-UniRule"/>
</dbReference>
<keyword evidence="2 5" id="KW-0012">Acyltransferase</keyword>
<dbReference type="EMBL" id="CAACVG010012056">
    <property type="protein sequence ID" value="VEN59550.1"/>
    <property type="molecule type" value="Genomic_DNA"/>
</dbReference>
<proteinExistence type="inferred from homology"/>
<reference evidence="8 9" key="1">
    <citation type="submission" date="2019-01" db="EMBL/GenBank/DDBJ databases">
        <authorList>
            <person name="Sayadi A."/>
        </authorList>
    </citation>
    <scope>NUCLEOTIDE SEQUENCE [LARGE SCALE GENOMIC DNA]</scope>
</reference>
<comment type="catalytic activity">
    <reaction evidence="3 5">
        <text>L-lysyl-[alpha-tubulin] + acetyl-CoA = N(6)-acetyl-L-lysyl-[alpha-tubulin] + CoA + H(+)</text>
        <dbReference type="Rhea" id="RHEA:15277"/>
        <dbReference type="Rhea" id="RHEA-COMP:11278"/>
        <dbReference type="Rhea" id="RHEA-COMP:11279"/>
        <dbReference type="ChEBI" id="CHEBI:15378"/>
        <dbReference type="ChEBI" id="CHEBI:29969"/>
        <dbReference type="ChEBI" id="CHEBI:57287"/>
        <dbReference type="ChEBI" id="CHEBI:57288"/>
        <dbReference type="ChEBI" id="CHEBI:61930"/>
        <dbReference type="EC" id="2.3.1.108"/>
    </reaction>
</comment>
<dbReference type="OrthoDB" id="447510at2759"/>
<evidence type="ECO:0000256" key="2">
    <source>
        <dbReference type="ARBA" id="ARBA00023315"/>
    </source>
</evidence>
<dbReference type="PANTHER" id="PTHR12327">
    <property type="entry name" value="ALPHA-TUBULIN N-ACETYLTRANSFERASE 1"/>
    <property type="match status" value="1"/>
</dbReference>
<comment type="function">
    <text evidence="5">Specifically acetylates 'Lys-40' in alpha-tubulin on the lumenal side of microtubules. Promotes microtubule destabilization and accelerates microtubule dynamics; this activity may be independent of acetylation activity. Acetylates alpha-tubulin with a slow enzymatic rate, due to a catalytic site that is not optimized for acetyl transfer. Enters the microtubule through each end and diffuses quickly throughout the lumen of microtubules. Acetylates only long/old microtubules because of its slow acetylation rate since it does not have time to act on dynamically unstable microtubules before the enzyme is released.</text>
</comment>
<dbReference type="PANTHER" id="PTHR12327:SF0">
    <property type="entry name" value="ALPHA-TUBULIN N-ACETYLTRANSFERASE 1"/>
    <property type="match status" value="1"/>
</dbReference>
<feature type="compositionally biased region" description="Polar residues" evidence="6">
    <location>
        <begin position="869"/>
        <end position="878"/>
    </location>
</feature>
<dbReference type="Pfam" id="PF05301">
    <property type="entry name" value="Acetyltransf_16"/>
    <property type="match status" value="1"/>
</dbReference>
<dbReference type="InterPro" id="IPR038746">
    <property type="entry name" value="Atat"/>
</dbReference>